<dbReference type="EMBL" id="JAZDUA010000226">
    <property type="protein sequence ID" value="KAK7863546.1"/>
    <property type="molecule type" value="Genomic_DNA"/>
</dbReference>
<proteinExistence type="predicted"/>
<keyword evidence="3" id="KW-1185">Reference proteome</keyword>
<gene>
    <name evidence="2" type="ORF">R5R35_011173</name>
</gene>
<dbReference type="Proteomes" id="UP001378592">
    <property type="component" value="Unassembled WGS sequence"/>
</dbReference>
<evidence type="ECO:0000313" key="2">
    <source>
        <dbReference type="EMBL" id="KAK7863546.1"/>
    </source>
</evidence>
<dbReference type="AlphaFoldDB" id="A0AAN9VIP6"/>
<comment type="caution">
    <text evidence="2">The sequence shown here is derived from an EMBL/GenBank/DDBJ whole genome shotgun (WGS) entry which is preliminary data.</text>
</comment>
<organism evidence="2 3">
    <name type="scientific">Gryllus longicercus</name>
    <dbReference type="NCBI Taxonomy" id="2509291"/>
    <lineage>
        <taxon>Eukaryota</taxon>
        <taxon>Metazoa</taxon>
        <taxon>Ecdysozoa</taxon>
        <taxon>Arthropoda</taxon>
        <taxon>Hexapoda</taxon>
        <taxon>Insecta</taxon>
        <taxon>Pterygota</taxon>
        <taxon>Neoptera</taxon>
        <taxon>Polyneoptera</taxon>
        <taxon>Orthoptera</taxon>
        <taxon>Ensifera</taxon>
        <taxon>Gryllidea</taxon>
        <taxon>Grylloidea</taxon>
        <taxon>Gryllidae</taxon>
        <taxon>Gryllinae</taxon>
        <taxon>Gryllus</taxon>
    </lineage>
</organism>
<reference evidence="2 3" key="1">
    <citation type="submission" date="2024-03" db="EMBL/GenBank/DDBJ databases">
        <title>The genome assembly and annotation of the cricket Gryllus longicercus Weissman &amp; Gray.</title>
        <authorList>
            <person name="Szrajer S."/>
            <person name="Gray D."/>
            <person name="Ylla G."/>
        </authorList>
    </citation>
    <scope>NUCLEOTIDE SEQUENCE [LARGE SCALE GENOMIC DNA]</scope>
    <source>
        <strain evidence="2">DAG 2021-001</strain>
        <tissue evidence="2">Whole body minus gut</tissue>
    </source>
</reference>
<sequence length="315" mass="34863">MLHISSDNSSRNGYLKKSPLTFISNLFKKKKYHDDISDVNFEEPTFKAMDHGSECRPAPNYGYGAVPRVPSSLSVTAVDIMVQAPCCPPSPAASTLTLTPGRTRDIDQDMAALRLSRQDNPFLQVLASRESLVDSMEESESDDANLMSQEFPHDLDVDPLTLPEIHEHMIRSPPPVTWPKSPNFKVFRFPLQSSDEESSQESIHHCGKKTPKKVLSPKQSQSKGSLNDCLRELSAEALSAANQMGLPARLGVSPRPHQRSSSEVRDKSSNPFAILKPEVQRLHARGSDDSVQLVSKTDEQEHHVGLPLLLAKRPA</sequence>
<evidence type="ECO:0000256" key="1">
    <source>
        <dbReference type="SAM" id="MobiDB-lite"/>
    </source>
</evidence>
<evidence type="ECO:0000313" key="3">
    <source>
        <dbReference type="Proteomes" id="UP001378592"/>
    </source>
</evidence>
<feature type="compositionally biased region" description="Basic and acidic residues" evidence="1">
    <location>
        <begin position="278"/>
        <end position="288"/>
    </location>
</feature>
<feature type="region of interest" description="Disordered" evidence="1">
    <location>
        <begin position="195"/>
        <end position="226"/>
    </location>
</feature>
<accession>A0AAN9VIP6</accession>
<name>A0AAN9VIP6_9ORTH</name>
<feature type="region of interest" description="Disordered" evidence="1">
    <location>
        <begin position="247"/>
        <end position="315"/>
    </location>
</feature>
<protein>
    <submittedName>
        <fullName evidence="2">Uncharacterized protein</fullName>
    </submittedName>
</protein>